<dbReference type="RefSeq" id="WP_208930057.1">
    <property type="nucleotide sequence ID" value="NZ_CP013655.1"/>
</dbReference>
<evidence type="ECO:0000313" key="2">
    <source>
        <dbReference type="EMBL" id="ALS36838.1"/>
    </source>
</evidence>
<evidence type="ECO:0000256" key="1">
    <source>
        <dbReference type="SAM" id="Phobius"/>
    </source>
</evidence>
<dbReference type="InterPro" id="IPR021529">
    <property type="entry name" value="DUF2798"/>
</dbReference>
<dbReference type="EMBL" id="CP013655">
    <property type="protein sequence ID" value="ALS36838.1"/>
    <property type="molecule type" value="Genomic_DNA"/>
</dbReference>
<keyword evidence="3" id="KW-1185">Reference proteome</keyword>
<feature type="transmembrane region" description="Helical" evidence="1">
    <location>
        <begin position="48"/>
        <end position="66"/>
    </location>
</feature>
<accession>A0A0U2WNJ6</accession>
<name>A0A0U2WNJ6_9ENTE</name>
<protein>
    <recommendedName>
        <fullName evidence="4">DUF2798 domain-containing protein</fullName>
    </recommendedName>
</protein>
<dbReference type="Pfam" id="PF11391">
    <property type="entry name" value="DUF2798"/>
    <property type="match status" value="1"/>
</dbReference>
<feature type="transmembrane region" description="Helical" evidence="1">
    <location>
        <begin position="12"/>
        <end position="36"/>
    </location>
</feature>
<evidence type="ECO:0000313" key="3">
    <source>
        <dbReference type="Proteomes" id="UP000067523"/>
    </source>
</evidence>
<gene>
    <name evidence="2" type="ORF">ATZ35_06615</name>
</gene>
<proteinExistence type="predicted"/>
<keyword evidence="1" id="KW-1133">Transmembrane helix</keyword>
<keyword evidence="1" id="KW-0812">Transmembrane</keyword>
<dbReference type="Proteomes" id="UP000067523">
    <property type="component" value="Chromosome"/>
</dbReference>
<reference evidence="3" key="1">
    <citation type="submission" date="2015-12" db="EMBL/GenBank/DDBJ databases">
        <authorList>
            <person name="Lauer A."/>
            <person name="Humrighouse B."/>
            <person name="Loparev V."/>
            <person name="Shewmaker P.L."/>
            <person name="Whitney A.M."/>
            <person name="McLaughlin R.W."/>
        </authorList>
    </citation>
    <scope>NUCLEOTIDE SEQUENCE [LARGE SCALE GENOMIC DNA]</scope>
    <source>
        <strain evidence="3">LMG 26678</strain>
    </source>
</reference>
<dbReference type="AlphaFoldDB" id="A0A0U2WNJ6"/>
<sequence>MFLIDLKKYNLFFTIFYAGTLTALVSLTLTLINAGIDNFNFVSWLRSWLIAFAIVFACSFFLPSVVRKSLNKIITIKE</sequence>
<dbReference type="KEGG" id="erx:ATZ35_06615"/>
<keyword evidence="1" id="KW-0472">Membrane</keyword>
<organism evidence="2 3">
    <name type="scientific">Enterococcus rotai</name>
    <dbReference type="NCBI Taxonomy" id="118060"/>
    <lineage>
        <taxon>Bacteria</taxon>
        <taxon>Bacillati</taxon>
        <taxon>Bacillota</taxon>
        <taxon>Bacilli</taxon>
        <taxon>Lactobacillales</taxon>
        <taxon>Enterococcaceae</taxon>
        <taxon>Enterococcus</taxon>
    </lineage>
</organism>
<evidence type="ECO:0008006" key="4">
    <source>
        <dbReference type="Google" id="ProtNLM"/>
    </source>
</evidence>
<dbReference type="STRING" id="118060.ATZ35_06615"/>